<dbReference type="PANTHER" id="PTHR28055">
    <property type="entry name" value="ALTERED INHERITANCE OF MITOCHONDRIA PROTEIN 41, MITOCHONDRIAL"/>
    <property type="match status" value="1"/>
</dbReference>
<proteinExistence type="inferred from homology"/>
<dbReference type="InterPro" id="IPR003789">
    <property type="entry name" value="Asn/Gln_tRNA_amidoTrase-B-like"/>
</dbReference>
<dbReference type="Gene3D" id="1.10.1510.10">
    <property type="entry name" value="Uncharacterised protein YqeY/AIM41 PF09424, N-terminal domain"/>
    <property type="match status" value="1"/>
</dbReference>
<comment type="similarity">
    <text evidence="1">Belongs to the AIM41 family.</text>
</comment>
<accession>A0A1B9GUB6</accession>
<dbReference type="AlphaFoldDB" id="A0A1B9GUB6"/>
<name>A0A1B9GUB6_9TREE</name>
<dbReference type="EMBL" id="KV700124">
    <property type="protein sequence ID" value="OCF34598.1"/>
    <property type="molecule type" value="Genomic_DNA"/>
</dbReference>
<dbReference type="SUPFAM" id="SSF89095">
    <property type="entry name" value="GatB/YqeY motif"/>
    <property type="match status" value="1"/>
</dbReference>
<dbReference type="OrthoDB" id="538640at2759"/>
<dbReference type="InterPro" id="IPR042184">
    <property type="entry name" value="YqeY/Aim41_N"/>
</dbReference>
<evidence type="ECO:0000313" key="2">
    <source>
        <dbReference type="EMBL" id="OCF34598.1"/>
    </source>
</evidence>
<sequence>MFPRSHLIVRRSLHTTSPLLSSSSSPSILEVSLRNALKTSMKAKDKPAASCLKAILADITNSAKSGPNPNEPGTQESVLNVVKKGISQRLQAAESYAPNSPSAHPENHASLTSEINLLRSFLPTAPSEQSLRSSINKIISALPEDVRSSKSVTGKVLAALWEELGESKGGVDKKEVGKWVQEALKKL</sequence>
<dbReference type="STRING" id="1296120.A0A1B9GUB6"/>
<keyword evidence="1" id="KW-0496">Mitochondrion</keyword>
<comment type="subcellular location">
    <subcellularLocation>
        <location evidence="1">Mitochondrion</location>
    </subcellularLocation>
</comment>
<dbReference type="InterPro" id="IPR019004">
    <property type="entry name" value="YqeY/Aim41"/>
</dbReference>
<evidence type="ECO:0000256" key="1">
    <source>
        <dbReference type="RuleBase" id="RU365099"/>
    </source>
</evidence>
<keyword evidence="3" id="KW-1185">Reference proteome</keyword>
<dbReference type="Proteomes" id="UP000092666">
    <property type="component" value="Unassembled WGS sequence"/>
</dbReference>
<dbReference type="GO" id="GO:0005739">
    <property type="term" value="C:mitochondrion"/>
    <property type="evidence" value="ECO:0007669"/>
    <property type="project" value="UniProtKB-SubCell"/>
</dbReference>
<protein>
    <recommendedName>
        <fullName evidence="1">Altered inheritance of mitochondria protein 41</fullName>
    </recommendedName>
</protein>
<organism evidence="2 3">
    <name type="scientific">Kwoniella heveanensis BCC8398</name>
    <dbReference type="NCBI Taxonomy" id="1296120"/>
    <lineage>
        <taxon>Eukaryota</taxon>
        <taxon>Fungi</taxon>
        <taxon>Dikarya</taxon>
        <taxon>Basidiomycota</taxon>
        <taxon>Agaricomycotina</taxon>
        <taxon>Tremellomycetes</taxon>
        <taxon>Tremellales</taxon>
        <taxon>Cryptococcaceae</taxon>
        <taxon>Kwoniella</taxon>
    </lineage>
</organism>
<reference evidence="2 3" key="1">
    <citation type="submission" date="2013-07" db="EMBL/GenBank/DDBJ databases">
        <title>The Genome Sequence of Cryptococcus heveanensis BCC8398.</title>
        <authorList>
            <consortium name="The Broad Institute Genome Sequencing Platform"/>
            <person name="Cuomo C."/>
            <person name="Litvintseva A."/>
            <person name="Chen Y."/>
            <person name="Heitman J."/>
            <person name="Sun S."/>
            <person name="Springer D."/>
            <person name="Dromer F."/>
            <person name="Young S.K."/>
            <person name="Zeng Q."/>
            <person name="Gargeya S."/>
            <person name="Fitzgerald M."/>
            <person name="Abouelleil A."/>
            <person name="Alvarado L."/>
            <person name="Berlin A.M."/>
            <person name="Chapman S.B."/>
            <person name="Dewar J."/>
            <person name="Goldberg J."/>
            <person name="Griggs A."/>
            <person name="Gujja S."/>
            <person name="Hansen M."/>
            <person name="Howarth C."/>
            <person name="Imamovic A."/>
            <person name="Larimer J."/>
            <person name="McCowan C."/>
            <person name="Murphy C."/>
            <person name="Pearson M."/>
            <person name="Priest M."/>
            <person name="Roberts A."/>
            <person name="Saif S."/>
            <person name="Shea T."/>
            <person name="Sykes S."/>
            <person name="Wortman J."/>
            <person name="Nusbaum C."/>
            <person name="Birren B."/>
        </authorList>
    </citation>
    <scope>NUCLEOTIDE SEQUENCE [LARGE SCALE GENOMIC DNA]</scope>
    <source>
        <strain evidence="2 3">BCC8398</strain>
    </source>
</reference>
<dbReference type="GO" id="GO:0016884">
    <property type="term" value="F:carbon-nitrogen ligase activity, with glutamine as amido-N-donor"/>
    <property type="evidence" value="ECO:0007669"/>
    <property type="project" value="UniProtKB-UniRule"/>
</dbReference>
<dbReference type="Pfam" id="PF09424">
    <property type="entry name" value="YqeY"/>
    <property type="match status" value="1"/>
</dbReference>
<dbReference type="PANTHER" id="PTHR28055:SF1">
    <property type="entry name" value="ALTERED INHERITANCE OF MITOCHONDRIA PROTEIN 41, MITOCHONDRIAL"/>
    <property type="match status" value="1"/>
</dbReference>
<gene>
    <name evidence="1" type="primary">AIM41</name>
    <name evidence="2" type="ORF">I316_03639</name>
</gene>
<evidence type="ECO:0000313" key="3">
    <source>
        <dbReference type="Proteomes" id="UP000092666"/>
    </source>
</evidence>
<reference evidence="3" key="2">
    <citation type="submission" date="2013-12" db="EMBL/GenBank/DDBJ databases">
        <title>Evolution of pathogenesis and genome organization in the Tremellales.</title>
        <authorList>
            <person name="Cuomo C."/>
            <person name="Litvintseva A."/>
            <person name="Heitman J."/>
            <person name="Chen Y."/>
            <person name="Sun S."/>
            <person name="Springer D."/>
            <person name="Dromer F."/>
            <person name="Young S."/>
            <person name="Zeng Q."/>
            <person name="Chapman S."/>
            <person name="Gujja S."/>
            <person name="Saif S."/>
            <person name="Birren B."/>
        </authorList>
    </citation>
    <scope>NUCLEOTIDE SEQUENCE [LARGE SCALE GENOMIC DNA]</scope>
    <source>
        <strain evidence="3">BCC8398</strain>
    </source>
</reference>